<keyword evidence="6 7" id="KW-0472">Membrane</keyword>
<comment type="caution">
    <text evidence="8">The sequence shown here is derived from an EMBL/GenBank/DDBJ whole genome shotgun (WGS) entry which is preliminary data.</text>
</comment>
<dbReference type="EMBL" id="BAABWN010000009">
    <property type="protein sequence ID" value="GAA6169098.1"/>
    <property type="molecule type" value="Genomic_DNA"/>
</dbReference>
<keyword evidence="3" id="KW-1003">Cell membrane</keyword>
<dbReference type="InterPro" id="IPR004254">
    <property type="entry name" value="AdipoR/HlyIII-related"/>
</dbReference>
<feature type="transmembrane region" description="Helical" evidence="7">
    <location>
        <begin position="154"/>
        <end position="175"/>
    </location>
</feature>
<feature type="transmembrane region" description="Helical" evidence="7">
    <location>
        <begin position="33"/>
        <end position="57"/>
    </location>
</feature>
<evidence type="ECO:0000313" key="8">
    <source>
        <dbReference type="EMBL" id="GAA6169098.1"/>
    </source>
</evidence>
<feature type="transmembrane region" description="Helical" evidence="7">
    <location>
        <begin position="181"/>
        <end position="202"/>
    </location>
</feature>
<evidence type="ECO:0000256" key="5">
    <source>
        <dbReference type="ARBA" id="ARBA00022989"/>
    </source>
</evidence>
<comment type="subcellular location">
    <subcellularLocation>
        <location evidence="1">Cell membrane</location>
        <topology evidence="1">Multi-pass membrane protein</topology>
    </subcellularLocation>
</comment>
<evidence type="ECO:0000256" key="2">
    <source>
        <dbReference type="ARBA" id="ARBA00008488"/>
    </source>
</evidence>
<dbReference type="PANTHER" id="PTHR20855">
    <property type="entry name" value="ADIPOR/PROGESTIN RECEPTOR-RELATED"/>
    <property type="match status" value="1"/>
</dbReference>
<dbReference type="Pfam" id="PF03006">
    <property type="entry name" value="HlyIII"/>
    <property type="match status" value="1"/>
</dbReference>
<dbReference type="Proteomes" id="UP001465153">
    <property type="component" value="Unassembled WGS sequence"/>
</dbReference>
<organism evidence="8 9">
    <name type="scientific">Sessilibacter corallicola</name>
    <dbReference type="NCBI Taxonomy" id="2904075"/>
    <lineage>
        <taxon>Bacteria</taxon>
        <taxon>Pseudomonadati</taxon>
        <taxon>Pseudomonadota</taxon>
        <taxon>Gammaproteobacteria</taxon>
        <taxon>Cellvibrionales</taxon>
        <taxon>Cellvibrionaceae</taxon>
        <taxon>Sessilibacter</taxon>
    </lineage>
</organism>
<feature type="transmembrane region" description="Helical" evidence="7">
    <location>
        <begin position="214"/>
        <end position="233"/>
    </location>
</feature>
<evidence type="ECO:0000256" key="1">
    <source>
        <dbReference type="ARBA" id="ARBA00004651"/>
    </source>
</evidence>
<protein>
    <submittedName>
        <fullName evidence="8">Hemolysin III family protein</fullName>
    </submittedName>
</protein>
<keyword evidence="5 7" id="KW-1133">Transmembrane helix</keyword>
<reference evidence="8 9" key="1">
    <citation type="submission" date="2024-04" db="EMBL/GenBank/DDBJ databases">
        <title>Draft genome sequence of Sessilibacter corallicola NBRC 116591.</title>
        <authorList>
            <person name="Miyakawa T."/>
            <person name="Kusuya Y."/>
            <person name="Miura T."/>
        </authorList>
    </citation>
    <scope>NUCLEOTIDE SEQUENCE [LARGE SCALE GENOMIC DNA]</scope>
    <source>
        <strain evidence="8 9">KU-00831-HH</strain>
    </source>
</reference>
<sequence length="234" mass="25915">MVDFDMSDIATLPAEIPAQKRRKKRPQSLPEEVFNAITHGVGALVSISAVTLLITMASIETDPWTIVAVSIYGASLFLLYLASTLYHSIPFPRAKRVLRLFDHCAIYLLIAGTYTPFLLVSLGGTAGWSLFALVWTLGIIGIVLQLTRQGKYHWLHVINYIVMGWIGILVAPVLLEKLAPMTLNLVLAGGIVYTVGVVFYILDRLPFAHSVWHLFVLGGSCCHYIAIYNDIIFI</sequence>
<gene>
    <name evidence="8" type="ORF">NBRC116591_29090</name>
</gene>
<keyword evidence="9" id="KW-1185">Reference proteome</keyword>
<evidence type="ECO:0000256" key="6">
    <source>
        <dbReference type="ARBA" id="ARBA00023136"/>
    </source>
</evidence>
<evidence type="ECO:0000256" key="7">
    <source>
        <dbReference type="SAM" id="Phobius"/>
    </source>
</evidence>
<dbReference type="PANTHER" id="PTHR20855:SF3">
    <property type="entry name" value="LD03007P"/>
    <property type="match status" value="1"/>
</dbReference>
<feature type="transmembrane region" description="Helical" evidence="7">
    <location>
        <begin position="63"/>
        <end position="83"/>
    </location>
</feature>
<dbReference type="NCBIfam" id="TIGR01065">
    <property type="entry name" value="hlyIII"/>
    <property type="match status" value="1"/>
</dbReference>
<keyword evidence="4 7" id="KW-0812">Transmembrane</keyword>
<evidence type="ECO:0000256" key="3">
    <source>
        <dbReference type="ARBA" id="ARBA00022475"/>
    </source>
</evidence>
<dbReference type="InterPro" id="IPR005744">
    <property type="entry name" value="Hy-lIII"/>
</dbReference>
<accession>A0ABQ0ABR4</accession>
<name>A0ABQ0ABR4_9GAMM</name>
<evidence type="ECO:0000313" key="9">
    <source>
        <dbReference type="Proteomes" id="UP001465153"/>
    </source>
</evidence>
<proteinExistence type="inferred from homology"/>
<feature type="transmembrane region" description="Helical" evidence="7">
    <location>
        <begin position="128"/>
        <end position="147"/>
    </location>
</feature>
<evidence type="ECO:0000256" key="4">
    <source>
        <dbReference type="ARBA" id="ARBA00022692"/>
    </source>
</evidence>
<feature type="transmembrane region" description="Helical" evidence="7">
    <location>
        <begin position="104"/>
        <end position="122"/>
    </location>
</feature>
<comment type="similarity">
    <text evidence="2">Belongs to the UPF0073 (Hly-III) family.</text>
</comment>